<feature type="region of interest" description="Disordered" evidence="1">
    <location>
        <begin position="164"/>
        <end position="191"/>
    </location>
</feature>
<dbReference type="AlphaFoldDB" id="A0A9N9Q3D9"/>
<feature type="compositionally biased region" description="Polar residues" evidence="1">
    <location>
        <begin position="319"/>
        <end position="328"/>
    </location>
</feature>
<evidence type="ECO:0000313" key="3">
    <source>
        <dbReference type="EMBL" id="CAG8978225.1"/>
    </source>
</evidence>
<dbReference type="OrthoDB" id="3563392at2759"/>
<reference evidence="3" key="1">
    <citation type="submission" date="2021-07" db="EMBL/GenBank/DDBJ databases">
        <authorList>
            <person name="Durling M."/>
        </authorList>
    </citation>
    <scope>NUCLEOTIDE SEQUENCE</scope>
</reference>
<dbReference type="EMBL" id="CAJVRM010000247">
    <property type="protein sequence ID" value="CAG8978225.1"/>
    <property type="molecule type" value="Genomic_DNA"/>
</dbReference>
<feature type="chain" id="PRO_5040184005" evidence="2">
    <location>
        <begin position="19"/>
        <end position="352"/>
    </location>
</feature>
<sequence>MNFYYLGLVFAFIIPIYAENIIFNSPAPGTIISVGVSLAISWTITVDSGYLTMESATGRGASPKLITSGLNGKSFTWTPTESDLSGFEGSGTMLRLLDWKDSVREGTSGTLNVDAPQKAPVASQIPVVVQSSQVQNPPPPIISTVLAHQPTPVILNTIVTTQFVPPPSPPSTNDPSTLTRSTISSFPTDTPPPLSNSDIITLPSTFSILFLLLTFYLHKRAQNPSSPSPFKPLSSPQRFPLATTWRKPELDTSVEILELAAEKERQIAELEGGSGLGKRNGKEKGKGGKKREVAELGGVWIGVEMEDTSLRMCVGSDGRSPNTPTPKVSTIDTNTTTTTPRAPSDNPTTTPQ</sequence>
<keyword evidence="4" id="KW-1185">Reference proteome</keyword>
<feature type="region of interest" description="Disordered" evidence="1">
    <location>
        <begin position="271"/>
        <end position="291"/>
    </location>
</feature>
<feature type="compositionally biased region" description="Basic and acidic residues" evidence="1">
    <location>
        <begin position="280"/>
        <end position="291"/>
    </location>
</feature>
<evidence type="ECO:0000313" key="4">
    <source>
        <dbReference type="Proteomes" id="UP000701801"/>
    </source>
</evidence>
<proteinExistence type="predicted"/>
<feature type="signal peptide" evidence="2">
    <location>
        <begin position="1"/>
        <end position="18"/>
    </location>
</feature>
<name>A0A9N9Q3D9_9HELO</name>
<gene>
    <name evidence="3" type="ORF">HYALB_00010715</name>
</gene>
<comment type="caution">
    <text evidence="3">The sequence shown here is derived from an EMBL/GenBank/DDBJ whole genome shotgun (WGS) entry which is preliminary data.</text>
</comment>
<feature type="compositionally biased region" description="Low complexity" evidence="1">
    <location>
        <begin position="330"/>
        <end position="339"/>
    </location>
</feature>
<evidence type="ECO:0000256" key="1">
    <source>
        <dbReference type="SAM" id="MobiDB-lite"/>
    </source>
</evidence>
<protein>
    <submittedName>
        <fullName evidence="3">Uncharacterized protein</fullName>
    </submittedName>
</protein>
<feature type="region of interest" description="Disordered" evidence="1">
    <location>
        <begin position="312"/>
        <end position="352"/>
    </location>
</feature>
<keyword evidence="2" id="KW-0732">Signal</keyword>
<organism evidence="3 4">
    <name type="scientific">Hymenoscyphus albidus</name>
    <dbReference type="NCBI Taxonomy" id="595503"/>
    <lineage>
        <taxon>Eukaryota</taxon>
        <taxon>Fungi</taxon>
        <taxon>Dikarya</taxon>
        <taxon>Ascomycota</taxon>
        <taxon>Pezizomycotina</taxon>
        <taxon>Leotiomycetes</taxon>
        <taxon>Helotiales</taxon>
        <taxon>Helotiaceae</taxon>
        <taxon>Hymenoscyphus</taxon>
    </lineage>
</organism>
<evidence type="ECO:0000256" key="2">
    <source>
        <dbReference type="SAM" id="SignalP"/>
    </source>
</evidence>
<dbReference type="Proteomes" id="UP000701801">
    <property type="component" value="Unassembled WGS sequence"/>
</dbReference>
<accession>A0A9N9Q3D9</accession>